<keyword evidence="1" id="KW-0812">Transmembrane</keyword>
<sequence length="64" mass="6168">MKSEEKSNIDPAFLISIFGISALANFGLFDSFEQAFAKTDNPGSAEGGCGGGCGGCGGGGGCGG</sequence>
<proteinExistence type="predicted"/>
<keyword evidence="1" id="KW-0472">Membrane</keyword>
<dbReference type="Proteomes" id="UP000030428">
    <property type="component" value="Unassembled WGS sequence"/>
</dbReference>
<protein>
    <submittedName>
        <fullName evidence="2">Uncharacterized protein</fullName>
    </submittedName>
</protein>
<name>A0A0A6PGN7_9GAMM</name>
<reference evidence="2 3" key="1">
    <citation type="journal article" date="2016" name="Front. Microbiol.">
        <title>Single-Cell (Meta-)Genomics of a Dimorphic Candidatus Thiomargarita nelsonii Reveals Genomic Plasticity.</title>
        <authorList>
            <person name="Flood B.E."/>
            <person name="Fliss P."/>
            <person name="Jones D.S."/>
            <person name="Dick G.J."/>
            <person name="Jain S."/>
            <person name="Kaster A.K."/>
            <person name="Winkel M."/>
            <person name="Mussmann M."/>
            <person name="Bailey J."/>
        </authorList>
    </citation>
    <scope>NUCLEOTIDE SEQUENCE [LARGE SCALE GENOMIC DNA]</scope>
    <source>
        <strain evidence="2">Hydrate Ridge</strain>
    </source>
</reference>
<evidence type="ECO:0000313" key="3">
    <source>
        <dbReference type="Proteomes" id="UP000030428"/>
    </source>
</evidence>
<feature type="transmembrane region" description="Helical" evidence="1">
    <location>
        <begin position="12"/>
        <end position="29"/>
    </location>
</feature>
<organism evidence="2 3">
    <name type="scientific">Candidatus Thiomargarita nelsonii</name>
    <dbReference type="NCBI Taxonomy" id="1003181"/>
    <lineage>
        <taxon>Bacteria</taxon>
        <taxon>Pseudomonadati</taxon>
        <taxon>Pseudomonadota</taxon>
        <taxon>Gammaproteobacteria</taxon>
        <taxon>Thiotrichales</taxon>
        <taxon>Thiotrichaceae</taxon>
        <taxon>Thiomargarita</taxon>
    </lineage>
</organism>
<keyword evidence="1" id="KW-1133">Transmembrane helix</keyword>
<gene>
    <name evidence="2" type="ORF">PN36_02980</name>
</gene>
<dbReference type="AlphaFoldDB" id="A0A0A6PGN7"/>
<keyword evidence="3" id="KW-1185">Reference proteome</keyword>
<comment type="caution">
    <text evidence="2">The sequence shown here is derived from an EMBL/GenBank/DDBJ whole genome shotgun (WGS) entry which is preliminary data.</text>
</comment>
<evidence type="ECO:0000256" key="1">
    <source>
        <dbReference type="SAM" id="Phobius"/>
    </source>
</evidence>
<dbReference type="EMBL" id="JSZA02000009">
    <property type="protein sequence ID" value="KHD09171.1"/>
    <property type="molecule type" value="Genomic_DNA"/>
</dbReference>
<evidence type="ECO:0000313" key="2">
    <source>
        <dbReference type="EMBL" id="KHD09171.1"/>
    </source>
</evidence>
<accession>A0A0A6PGN7</accession>